<dbReference type="Gene3D" id="1.10.10.60">
    <property type="entry name" value="Homeodomain-like"/>
    <property type="match status" value="1"/>
</dbReference>
<reference evidence="13" key="1">
    <citation type="journal article" date="2019" name="Database">
        <title>The radish genome database (RadishGD): an integrated information resource for radish genomics.</title>
        <authorList>
            <person name="Yu H.J."/>
            <person name="Baek S."/>
            <person name="Lee Y.J."/>
            <person name="Cho A."/>
            <person name="Mun J.H."/>
        </authorList>
    </citation>
    <scope>NUCLEOTIDE SEQUENCE [LARGE SCALE GENOMIC DNA]</scope>
    <source>
        <strain evidence="13">cv. WK10039</strain>
    </source>
</reference>
<dbReference type="Proteomes" id="UP000504610">
    <property type="component" value="Chromosome 2"/>
</dbReference>
<evidence type="ECO:0000256" key="11">
    <source>
        <dbReference type="SAM" id="MobiDB-lite"/>
    </source>
</evidence>
<dbReference type="RefSeq" id="XP_056860401.1">
    <property type="nucleotide sequence ID" value="XM_057004421.1"/>
</dbReference>
<evidence type="ECO:0000256" key="9">
    <source>
        <dbReference type="PROSITE-ProRule" id="PRU00108"/>
    </source>
</evidence>
<accession>A0A9W3D962</accession>
<keyword evidence="4" id="KW-0175">Coiled coil</keyword>
<keyword evidence="5 9" id="KW-0238">DNA-binding</keyword>
<evidence type="ECO:0000256" key="7">
    <source>
        <dbReference type="ARBA" id="ARBA00023163"/>
    </source>
</evidence>
<gene>
    <name evidence="14" type="primary">LOC130508755</name>
</gene>
<evidence type="ECO:0000256" key="10">
    <source>
        <dbReference type="RuleBase" id="RU000682"/>
    </source>
</evidence>
<evidence type="ECO:0000256" key="2">
    <source>
        <dbReference type="ARBA" id="ARBA00006789"/>
    </source>
</evidence>
<evidence type="ECO:0000313" key="13">
    <source>
        <dbReference type="Proteomes" id="UP000504610"/>
    </source>
</evidence>
<evidence type="ECO:0000256" key="1">
    <source>
        <dbReference type="ARBA" id="ARBA00004123"/>
    </source>
</evidence>
<dbReference type="InterPro" id="IPR001356">
    <property type="entry name" value="HD"/>
</dbReference>
<comment type="similarity">
    <text evidence="2">Belongs to the HD-ZIP homeobox family. Class IV subfamily.</text>
</comment>
<dbReference type="SUPFAM" id="SSF46689">
    <property type="entry name" value="Homeodomain-like"/>
    <property type="match status" value="1"/>
</dbReference>
<feature type="region of interest" description="Disordered" evidence="11">
    <location>
        <begin position="18"/>
        <end position="45"/>
    </location>
</feature>
<organism evidence="13 14">
    <name type="scientific">Raphanus sativus</name>
    <name type="common">Radish</name>
    <name type="synonym">Raphanus raphanistrum var. sativus</name>
    <dbReference type="NCBI Taxonomy" id="3726"/>
    <lineage>
        <taxon>Eukaryota</taxon>
        <taxon>Viridiplantae</taxon>
        <taxon>Streptophyta</taxon>
        <taxon>Embryophyta</taxon>
        <taxon>Tracheophyta</taxon>
        <taxon>Spermatophyta</taxon>
        <taxon>Magnoliopsida</taxon>
        <taxon>eudicotyledons</taxon>
        <taxon>Gunneridae</taxon>
        <taxon>Pentapetalae</taxon>
        <taxon>rosids</taxon>
        <taxon>malvids</taxon>
        <taxon>Brassicales</taxon>
        <taxon>Brassicaceae</taxon>
        <taxon>Brassiceae</taxon>
        <taxon>Raphanus</taxon>
    </lineage>
</organism>
<name>A0A9W3D962_RAPSA</name>
<evidence type="ECO:0000313" key="14">
    <source>
        <dbReference type="RefSeq" id="XP_056860401.1"/>
    </source>
</evidence>
<reference evidence="14" key="2">
    <citation type="submission" date="2025-08" db="UniProtKB">
        <authorList>
            <consortium name="RefSeq"/>
        </authorList>
    </citation>
    <scope>IDENTIFICATION</scope>
    <source>
        <tissue evidence="14">Leaf</tissue>
    </source>
</reference>
<dbReference type="InterPro" id="IPR042160">
    <property type="entry name" value="HD-Zip_IV"/>
</dbReference>
<dbReference type="FunFam" id="1.10.10.60:FF:000229">
    <property type="entry name" value="Homeobox-leucine zipper protein HDG1"/>
    <property type="match status" value="1"/>
</dbReference>
<feature type="DNA-binding region" description="Homeobox" evidence="9">
    <location>
        <begin position="35"/>
        <end position="94"/>
    </location>
</feature>
<dbReference type="OrthoDB" id="1515643at2759"/>
<keyword evidence="3" id="KW-0805">Transcription regulation</keyword>
<keyword evidence="6 9" id="KW-0371">Homeobox</keyword>
<evidence type="ECO:0000256" key="8">
    <source>
        <dbReference type="ARBA" id="ARBA00023242"/>
    </source>
</evidence>
<dbReference type="PROSITE" id="PS50071">
    <property type="entry name" value="HOMEOBOX_2"/>
    <property type="match status" value="1"/>
</dbReference>
<comment type="subcellular location">
    <subcellularLocation>
        <location evidence="1 9 10">Nucleus</location>
    </subcellularLocation>
</comment>
<keyword evidence="8 9" id="KW-0539">Nucleus</keyword>
<dbReference type="AlphaFoldDB" id="A0A9W3D962"/>
<evidence type="ECO:0000256" key="5">
    <source>
        <dbReference type="ARBA" id="ARBA00023125"/>
    </source>
</evidence>
<dbReference type="GeneID" id="130508755"/>
<dbReference type="Pfam" id="PF00046">
    <property type="entry name" value="Homeodomain"/>
    <property type="match status" value="1"/>
</dbReference>
<dbReference type="GO" id="GO:0005634">
    <property type="term" value="C:nucleus"/>
    <property type="evidence" value="ECO:0007669"/>
    <property type="project" value="UniProtKB-SubCell"/>
</dbReference>
<evidence type="ECO:0000256" key="4">
    <source>
        <dbReference type="ARBA" id="ARBA00023054"/>
    </source>
</evidence>
<feature type="domain" description="Homeobox" evidence="12">
    <location>
        <begin position="33"/>
        <end position="93"/>
    </location>
</feature>
<dbReference type="KEGG" id="rsz:130508755"/>
<evidence type="ECO:0000259" key="12">
    <source>
        <dbReference type="PROSITE" id="PS50071"/>
    </source>
</evidence>
<evidence type="ECO:0000256" key="6">
    <source>
        <dbReference type="ARBA" id="ARBA00023155"/>
    </source>
</evidence>
<dbReference type="SMART" id="SM00389">
    <property type="entry name" value="HOX"/>
    <property type="match status" value="1"/>
</dbReference>
<dbReference type="CDD" id="cd00086">
    <property type="entry name" value="homeodomain"/>
    <property type="match status" value="1"/>
</dbReference>
<proteinExistence type="inferred from homology"/>
<dbReference type="PANTHER" id="PTHR45654:SF1">
    <property type="entry name" value="HOMEOBOX-LEUCINE ZIPPER PROTEIN HDG11"/>
    <property type="match status" value="1"/>
</dbReference>
<keyword evidence="7" id="KW-0804">Transcription</keyword>
<dbReference type="InterPro" id="IPR009057">
    <property type="entry name" value="Homeodomain-like_sf"/>
</dbReference>
<evidence type="ECO:0000256" key="3">
    <source>
        <dbReference type="ARBA" id="ARBA00023015"/>
    </source>
</evidence>
<sequence>MFKCSLGVYICLKKVSGGDGGGGSQQHDGTETDRKKKRYHRHTSQQIQRLESSFKECPHPDDKQRNQLSRELGLAPRRIKFWFQNRITQLKTQHERADNNALKAENYKIRCENIAIREALKHAICPNCGCPPVTEDPYFNEHKLRIENAHLRDKLERMSTLHQSTWEDQCP</sequence>
<dbReference type="PANTHER" id="PTHR45654">
    <property type="entry name" value="HOMEOBOX-LEUCINE ZIPPER PROTEIN MERISTEM L1"/>
    <property type="match status" value="1"/>
</dbReference>
<keyword evidence="13" id="KW-1185">Reference proteome</keyword>
<protein>
    <submittedName>
        <fullName evidence="14">Homeobox-leucine zipper protein HDG11-like</fullName>
    </submittedName>
</protein>
<dbReference type="GO" id="GO:0003677">
    <property type="term" value="F:DNA binding"/>
    <property type="evidence" value="ECO:0007669"/>
    <property type="project" value="UniProtKB-UniRule"/>
</dbReference>